<sequence length="178" mass="19543">MCDHAKHAYEGTHNMRRWLVLLIATMAALGTVLAPSASAAKIPIGRLGEPLRVEFEGLVADVTVNNILPSPVPPGFGYPPRAPRYQVYRADITITPVQVPTPYAMAITYQFRGVTPTADAYEPRNSDSPDALQFGMQNARVGQTFTGGVWWDCYRDLVSNVVLLDKITGTRLAQWNVA</sequence>
<keyword evidence="2" id="KW-1185">Reference proteome</keyword>
<protein>
    <recommendedName>
        <fullName evidence="3">Exported alanine and valine rich protein</fullName>
    </recommendedName>
</protein>
<evidence type="ECO:0000313" key="2">
    <source>
        <dbReference type="Proteomes" id="UP000465304"/>
    </source>
</evidence>
<evidence type="ECO:0008006" key="3">
    <source>
        <dbReference type="Google" id="ProtNLM"/>
    </source>
</evidence>
<gene>
    <name evidence="1" type="ORF">MHIP_32510</name>
</gene>
<organism evidence="1 2">
    <name type="scientific">Mycolicibacterium hippocampi</name>
    <dbReference type="NCBI Taxonomy" id="659824"/>
    <lineage>
        <taxon>Bacteria</taxon>
        <taxon>Bacillati</taxon>
        <taxon>Actinomycetota</taxon>
        <taxon>Actinomycetes</taxon>
        <taxon>Mycobacteriales</taxon>
        <taxon>Mycobacteriaceae</taxon>
        <taxon>Mycolicibacterium</taxon>
    </lineage>
</organism>
<reference evidence="1 2" key="1">
    <citation type="journal article" date="2019" name="Emerg. Microbes Infect.">
        <title>Comprehensive subspecies identification of 175 nontuberculous mycobacteria species based on 7547 genomic profiles.</title>
        <authorList>
            <person name="Matsumoto Y."/>
            <person name="Kinjo T."/>
            <person name="Motooka D."/>
            <person name="Nabeya D."/>
            <person name="Jung N."/>
            <person name="Uechi K."/>
            <person name="Horii T."/>
            <person name="Iida T."/>
            <person name="Fujita J."/>
            <person name="Nakamura S."/>
        </authorList>
    </citation>
    <scope>NUCLEOTIDE SEQUENCE [LARGE SCALE GENOMIC DNA]</scope>
    <source>
        <strain evidence="1 2">JCM 30996</strain>
    </source>
</reference>
<accession>A0A7I9ZQ20</accession>
<name>A0A7I9ZQ20_9MYCO</name>
<dbReference type="AlphaFoldDB" id="A0A7I9ZQ20"/>
<comment type="caution">
    <text evidence="1">The sequence shown here is derived from an EMBL/GenBank/DDBJ whole genome shotgun (WGS) entry which is preliminary data.</text>
</comment>
<dbReference type="Proteomes" id="UP000465304">
    <property type="component" value="Unassembled WGS sequence"/>
</dbReference>
<proteinExistence type="predicted"/>
<evidence type="ECO:0000313" key="1">
    <source>
        <dbReference type="EMBL" id="GFH02768.1"/>
    </source>
</evidence>
<dbReference type="EMBL" id="BLLB01000002">
    <property type="protein sequence ID" value="GFH02768.1"/>
    <property type="molecule type" value="Genomic_DNA"/>
</dbReference>